<dbReference type="CDD" id="cd03802">
    <property type="entry name" value="GT4_AviGT4-like"/>
    <property type="match status" value="1"/>
</dbReference>
<dbReference type="InterPro" id="IPR001296">
    <property type="entry name" value="Glyco_trans_1"/>
</dbReference>
<dbReference type="InterPro" id="IPR050194">
    <property type="entry name" value="Glycosyltransferase_grp1"/>
</dbReference>
<dbReference type="Gene3D" id="3.40.50.2000">
    <property type="entry name" value="Glycogen Phosphorylase B"/>
    <property type="match status" value="2"/>
</dbReference>
<dbReference type="AlphaFoldDB" id="A0A1L7AC39"/>
<evidence type="ECO:0000313" key="4">
    <source>
        <dbReference type="EMBL" id="APT56342.1"/>
    </source>
</evidence>
<dbReference type="EMBL" id="CP015583">
    <property type="protein sequence ID" value="APT56342.1"/>
    <property type="molecule type" value="Genomic_DNA"/>
</dbReference>
<accession>A0A1L7AC39</accession>
<dbReference type="InterPro" id="IPR028098">
    <property type="entry name" value="Glyco_trans_4-like_N"/>
</dbReference>
<dbReference type="KEGG" id="rgi:RGI145_03700"/>
<dbReference type="Proteomes" id="UP000185494">
    <property type="component" value="Chromosome 1"/>
</dbReference>
<dbReference type="RefSeq" id="WP_075797286.1">
    <property type="nucleotide sequence ID" value="NZ_CP015583.1"/>
</dbReference>
<feature type="region of interest" description="Disordered" evidence="1">
    <location>
        <begin position="358"/>
        <end position="386"/>
    </location>
</feature>
<evidence type="ECO:0000256" key="1">
    <source>
        <dbReference type="SAM" id="MobiDB-lite"/>
    </source>
</evidence>
<feature type="domain" description="Glycosyltransferase subfamily 4-like N-terminal" evidence="3">
    <location>
        <begin position="19"/>
        <end position="170"/>
    </location>
</feature>
<protein>
    <submittedName>
        <fullName evidence="4">Glycosyl transferase family 1</fullName>
    </submittedName>
</protein>
<evidence type="ECO:0000313" key="5">
    <source>
        <dbReference type="Proteomes" id="UP000185494"/>
    </source>
</evidence>
<organism evidence="4 5">
    <name type="scientific">Roseomonas gilardii</name>
    <dbReference type="NCBI Taxonomy" id="257708"/>
    <lineage>
        <taxon>Bacteria</taxon>
        <taxon>Pseudomonadati</taxon>
        <taxon>Pseudomonadota</taxon>
        <taxon>Alphaproteobacteria</taxon>
        <taxon>Acetobacterales</taxon>
        <taxon>Roseomonadaceae</taxon>
        <taxon>Roseomonas</taxon>
    </lineage>
</organism>
<dbReference type="STRING" id="257708.RGI145_03700"/>
<evidence type="ECO:0000259" key="2">
    <source>
        <dbReference type="Pfam" id="PF00534"/>
    </source>
</evidence>
<proteinExistence type="predicted"/>
<sequence>MKIAIISHLKFPIAEPFSGGLEMHTHLLARHLQRRGHEVTLLAAEGSDARLGLEAVCPPTGVPGPSPVEVEQVALAEHTAYRRIVERLQGGGFDIIHNNSLHYLPLTMSGRFGAPVVTSLHTPPFLELENGVLDREDRDMPFIAVSEAVRKMWESVLPGASVIGNGIDLDLFTPVMTPAEPPHAIWFGRLVPEKGPHLAIRAARLAGMPLRFAGPISDLDYWRDCIQPLLGEGVTYLGHLDHRRLAHAVGQAAVALCTPRWEEPYGLVVAEALACGTPVAGFARGALPDITDPRSGRLAPADDVEALARIIPEAGRLSRTDCRHRAEAFCDARVMVDRYEALYRDTILRHRRAAMAGRSAATGRRMRAVDRRDGSPDEGIASSQAT</sequence>
<name>A0A1L7AC39_9PROT</name>
<reference evidence="4 5" key="1">
    <citation type="submission" date="2016-05" db="EMBL/GenBank/DDBJ databases">
        <title>Complete Genome and Methylome Analysis of Psychrotrophic Bacterial Isolates from Antarctic Lake Untersee.</title>
        <authorList>
            <person name="Fomenkov A."/>
            <person name="Akimov V.N."/>
            <person name="Vasilyeva L.V."/>
            <person name="Andersen D."/>
            <person name="Vincze T."/>
            <person name="Roberts R.J."/>
        </authorList>
    </citation>
    <scope>NUCLEOTIDE SEQUENCE [LARGE SCALE GENOMIC DNA]</scope>
    <source>
        <strain evidence="4 5">U14-5</strain>
    </source>
</reference>
<dbReference type="eggNOG" id="COG0438">
    <property type="taxonomic scope" value="Bacteria"/>
</dbReference>
<dbReference type="PANTHER" id="PTHR45947:SF3">
    <property type="entry name" value="SULFOQUINOVOSYL TRANSFERASE SQD2"/>
    <property type="match status" value="1"/>
</dbReference>
<dbReference type="SUPFAM" id="SSF53756">
    <property type="entry name" value="UDP-Glycosyltransferase/glycogen phosphorylase"/>
    <property type="match status" value="1"/>
</dbReference>
<gene>
    <name evidence="4" type="ORF">RGI145_03700</name>
</gene>
<keyword evidence="4" id="KW-0808">Transferase</keyword>
<evidence type="ECO:0000259" key="3">
    <source>
        <dbReference type="Pfam" id="PF13439"/>
    </source>
</evidence>
<dbReference type="PANTHER" id="PTHR45947">
    <property type="entry name" value="SULFOQUINOVOSYL TRANSFERASE SQD2"/>
    <property type="match status" value="1"/>
</dbReference>
<feature type="domain" description="Glycosyl transferase family 1" evidence="2">
    <location>
        <begin position="180"/>
        <end position="313"/>
    </location>
</feature>
<dbReference type="Pfam" id="PF13439">
    <property type="entry name" value="Glyco_transf_4"/>
    <property type="match status" value="1"/>
</dbReference>
<dbReference type="GO" id="GO:0016757">
    <property type="term" value="F:glycosyltransferase activity"/>
    <property type="evidence" value="ECO:0007669"/>
    <property type="project" value="InterPro"/>
</dbReference>
<dbReference type="Pfam" id="PF00534">
    <property type="entry name" value="Glycos_transf_1"/>
    <property type="match status" value="1"/>
</dbReference>